<feature type="modified residue" description="N6-(pyridoxal phosphate)lysine" evidence="7">
    <location>
        <position position="190"/>
    </location>
</feature>
<dbReference type="PANTHER" id="PTHR30244">
    <property type="entry name" value="TRANSAMINASE"/>
    <property type="match status" value="1"/>
</dbReference>
<dbReference type="Pfam" id="PF01041">
    <property type="entry name" value="DegT_DnrJ_EryC1"/>
    <property type="match status" value="1"/>
</dbReference>
<keyword evidence="4 7" id="KW-0663">Pyridoxal phosphate</keyword>
<keyword evidence="2 9" id="KW-0032">Aminotransferase</keyword>
<keyword evidence="3 9" id="KW-0808">Transferase</keyword>
<comment type="cofactor">
    <cofactor evidence="1">
        <name>pyridoxal 5'-phosphate</name>
        <dbReference type="ChEBI" id="CHEBI:597326"/>
    </cofactor>
</comment>
<accession>A0A1I1UEJ1</accession>
<dbReference type="CDD" id="cd00616">
    <property type="entry name" value="AHBA_syn"/>
    <property type="match status" value="1"/>
</dbReference>
<reference evidence="10" key="1">
    <citation type="submission" date="2016-10" db="EMBL/GenBank/DDBJ databases">
        <authorList>
            <person name="Varghese N."/>
            <person name="Submissions S."/>
        </authorList>
    </citation>
    <scope>NUCLEOTIDE SEQUENCE [LARGE SCALE GENOMIC DNA]</scope>
    <source>
        <strain evidence="10">DSM 22530</strain>
    </source>
</reference>
<evidence type="ECO:0000256" key="8">
    <source>
        <dbReference type="RuleBase" id="RU004508"/>
    </source>
</evidence>
<keyword evidence="10" id="KW-1185">Reference proteome</keyword>
<dbReference type="Proteomes" id="UP000199474">
    <property type="component" value="Unassembled WGS sequence"/>
</dbReference>
<evidence type="ECO:0000256" key="2">
    <source>
        <dbReference type="ARBA" id="ARBA00022576"/>
    </source>
</evidence>
<dbReference type="InterPro" id="IPR015424">
    <property type="entry name" value="PyrdxlP-dep_Trfase"/>
</dbReference>
<dbReference type="Gene3D" id="3.40.640.10">
    <property type="entry name" value="Type I PLP-dependent aspartate aminotransferase-like (Major domain)"/>
    <property type="match status" value="1"/>
</dbReference>
<dbReference type="InterPro" id="IPR015422">
    <property type="entry name" value="PyrdxlP-dep_Trfase_small"/>
</dbReference>
<sequence>MKSKIHLSPPHMSGDEQRYVREAFESNWIAPLGPNVDAFESQMAEKIGIKAAAALTSGTAAIHIALALLDVSKDDKVFCSTLTFVASANPIRYQGAEPVFIDSEPESWNMSPQALERAFRDAALNDGLPKAVIVVNLYGQSAKMDELLAICNRYGVPIIEDAAESLGTIYKGKFSGTLGTFGIFSFNGNKIITTSGGGMLVSDDADAITHARFLASQARDPAPYYQHSVTGFNYRLSNLLAGVGRTQLSVLKKYMAARRIIFSIYYHGLNDLPGITFMPELAGTKMNRWLTVLTVDEDEAGVTVEQLLAALHEENIEARRVWKPLHLQPLFRKTAYYAHAPGVHVAESLFSSGICLPSGSSLTEEQQARVISCIRKTFEQESRNRVYLILGKHEV</sequence>
<evidence type="ECO:0000256" key="5">
    <source>
        <dbReference type="ARBA" id="ARBA00037999"/>
    </source>
</evidence>
<dbReference type="InterPro" id="IPR015421">
    <property type="entry name" value="PyrdxlP-dep_Trfase_major"/>
</dbReference>
<comment type="similarity">
    <text evidence="5 8">Belongs to the DegT/DnrJ/EryC1 family.</text>
</comment>
<dbReference type="GO" id="GO:0030170">
    <property type="term" value="F:pyridoxal phosphate binding"/>
    <property type="evidence" value="ECO:0007669"/>
    <property type="project" value="TreeGrafter"/>
</dbReference>
<gene>
    <name evidence="9" type="ORF">SAMN05216238_10384</name>
</gene>
<evidence type="ECO:0000313" key="10">
    <source>
        <dbReference type="Proteomes" id="UP000199474"/>
    </source>
</evidence>
<name>A0A1I1UEJ1_9BACI</name>
<dbReference type="FunFam" id="3.40.640.10:FF:000090">
    <property type="entry name" value="Pyridoxal phosphate-dependent aminotransferase"/>
    <property type="match status" value="1"/>
</dbReference>
<dbReference type="EMBL" id="FOMR01000003">
    <property type="protein sequence ID" value="SFD67183.1"/>
    <property type="molecule type" value="Genomic_DNA"/>
</dbReference>
<dbReference type="OrthoDB" id="9810913at2"/>
<dbReference type="PANTHER" id="PTHR30244:SF34">
    <property type="entry name" value="DTDP-4-AMINO-4,6-DIDEOXYGALACTOSE TRANSAMINASE"/>
    <property type="match status" value="1"/>
</dbReference>
<dbReference type="SUPFAM" id="SSF53383">
    <property type="entry name" value="PLP-dependent transferases"/>
    <property type="match status" value="1"/>
</dbReference>
<dbReference type="GO" id="GO:0008483">
    <property type="term" value="F:transaminase activity"/>
    <property type="evidence" value="ECO:0007669"/>
    <property type="project" value="UniProtKB-KW"/>
</dbReference>
<evidence type="ECO:0000256" key="7">
    <source>
        <dbReference type="PIRSR" id="PIRSR000390-2"/>
    </source>
</evidence>
<proteinExistence type="inferred from homology"/>
<dbReference type="GO" id="GO:0000271">
    <property type="term" value="P:polysaccharide biosynthetic process"/>
    <property type="evidence" value="ECO:0007669"/>
    <property type="project" value="TreeGrafter"/>
</dbReference>
<evidence type="ECO:0000313" key="9">
    <source>
        <dbReference type="EMBL" id="SFD67183.1"/>
    </source>
</evidence>
<evidence type="ECO:0000256" key="1">
    <source>
        <dbReference type="ARBA" id="ARBA00001933"/>
    </source>
</evidence>
<dbReference type="STRING" id="640948.SAMN05216238_10384"/>
<evidence type="ECO:0000256" key="3">
    <source>
        <dbReference type="ARBA" id="ARBA00022679"/>
    </source>
</evidence>
<dbReference type="Gene3D" id="3.90.1150.10">
    <property type="entry name" value="Aspartate Aminotransferase, domain 1"/>
    <property type="match status" value="1"/>
</dbReference>
<dbReference type="PIRSF" id="PIRSF000390">
    <property type="entry name" value="PLP_StrS"/>
    <property type="match status" value="1"/>
</dbReference>
<dbReference type="InterPro" id="IPR000653">
    <property type="entry name" value="DegT/StrS_aminotransferase"/>
</dbReference>
<evidence type="ECO:0000256" key="6">
    <source>
        <dbReference type="PIRSR" id="PIRSR000390-1"/>
    </source>
</evidence>
<feature type="active site" description="Proton acceptor" evidence="6">
    <location>
        <position position="190"/>
    </location>
</feature>
<dbReference type="AlphaFoldDB" id="A0A1I1UEJ1"/>
<protein>
    <submittedName>
        <fullName evidence="9">Pyridoxal phosphate-dependent aminotransferase EpsN</fullName>
    </submittedName>
</protein>
<organism evidence="9 10">
    <name type="scientific">Lentibacillus persicus</name>
    <dbReference type="NCBI Taxonomy" id="640948"/>
    <lineage>
        <taxon>Bacteria</taxon>
        <taxon>Bacillati</taxon>
        <taxon>Bacillota</taxon>
        <taxon>Bacilli</taxon>
        <taxon>Bacillales</taxon>
        <taxon>Bacillaceae</taxon>
        <taxon>Lentibacillus</taxon>
    </lineage>
</organism>
<evidence type="ECO:0000256" key="4">
    <source>
        <dbReference type="ARBA" id="ARBA00022898"/>
    </source>
</evidence>